<dbReference type="InterPro" id="IPR036390">
    <property type="entry name" value="WH_DNA-bd_sf"/>
</dbReference>
<dbReference type="InterPro" id="IPR036388">
    <property type="entry name" value="WH-like_DNA-bd_sf"/>
</dbReference>
<keyword evidence="2" id="KW-0808">Transferase</keyword>
<gene>
    <name evidence="2" type="ORF">INP51_05720</name>
</gene>
<reference evidence="2 3" key="1">
    <citation type="submission" date="2020-10" db="EMBL/GenBank/DDBJ databases">
        <title>Blautia liquoris sp.nov., isolated from the mud in a fermentation cellar used for the production of Chinese strong-flavoured liquor.</title>
        <authorList>
            <person name="Lu L."/>
        </authorList>
    </citation>
    <scope>NUCLEOTIDE SEQUENCE [LARGE SCALE GENOMIC DNA]</scope>
    <source>
        <strain evidence="2 3">LZLJ-3</strain>
    </source>
</reference>
<dbReference type="Pfam" id="PF12804">
    <property type="entry name" value="NTP_transf_3"/>
    <property type="match status" value="1"/>
</dbReference>
<keyword evidence="3" id="KW-1185">Reference proteome</keyword>
<feature type="domain" description="MobA-like NTP transferase" evidence="1">
    <location>
        <begin position="11"/>
        <end position="166"/>
    </location>
</feature>
<organism evidence="2 3">
    <name type="scientific">Blautia liquoris</name>
    <dbReference type="NCBI Taxonomy" id="2779518"/>
    <lineage>
        <taxon>Bacteria</taxon>
        <taxon>Bacillati</taxon>
        <taxon>Bacillota</taxon>
        <taxon>Clostridia</taxon>
        <taxon>Lachnospirales</taxon>
        <taxon>Lachnospiraceae</taxon>
        <taxon>Blautia</taxon>
    </lineage>
</organism>
<dbReference type="PANTHER" id="PTHR43777:SF1">
    <property type="entry name" value="MOLYBDENUM COFACTOR CYTIDYLYLTRANSFERASE"/>
    <property type="match status" value="1"/>
</dbReference>
<dbReference type="InterPro" id="IPR029044">
    <property type="entry name" value="Nucleotide-diphossugar_trans"/>
</dbReference>
<dbReference type="Gene3D" id="1.10.10.10">
    <property type="entry name" value="Winged helix-like DNA-binding domain superfamily/Winged helix DNA-binding domain"/>
    <property type="match status" value="1"/>
</dbReference>
<proteinExistence type="predicted"/>
<dbReference type="PANTHER" id="PTHR43777">
    <property type="entry name" value="MOLYBDENUM COFACTOR CYTIDYLYLTRANSFERASE"/>
    <property type="match status" value="1"/>
</dbReference>
<dbReference type="InterPro" id="IPR025877">
    <property type="entry name" value="MobA-like_NTP_Trfase"/>
</dbReference>
<dbReference type="KEGG" id="bliq:INP51_05720"/>
<dbReference type="GO" id="GO:0016779">
    <property type="term" value="F:nucleotidyltransferase activity"/>
    <property type="evidence" value="ECO:0007669"/>
    <property type="project" value="UniProtKB-ARBA"/>
</dbReference>
<dbReference type="SUPFAM" id="SSF46785">
    <property type="entry name" value="Winged helix' DNA-binding domain"/>
    <property type="match status" value="1"/>
</dbReference>
<evidence type="ECO:0000313" key="2">
    <source>
        <dbReference type="EMBL" id="QOV20443.1"/>
    </source>
</evidence>
<protein>
    <submittedName>
        <fullName evidence="2">NTP transferase domain-containing protein</fullName>
    </submittedName>
</protein>
<evidence type="ECO:0000259" key="1">
    <source>
        <dbReference type="Pfam" id="PF12804"/>
    </source>
</evidence>
<dbReference type="Proteomes" id="UP000593601">
    <property type="component" value="Chromosome"/>
</dbReference>
<dbReference type="SUPFAM" id="SSF53448">
    <property type="entry name" value="Nucleotide-diphospho-sugar transferases"/>
    <property type="match status" value="1"/>
</dbReference>
<dbReference type="Gene3D" id="3.90.550.10">
    <property type="entry name" value="Spore Coat Polysaccharide Biosynthesis Protein SpsA, Chain A"/>
    <property type="match status" value="1"/>
</dbReference>
<dbReference type="RefSeq" id="WP_193736763.1">
    <property type="nucleotide sequence ID" value="NZ_CP063304.1"/>
</dbReference>
<sequence length="311" mass="35292">MDELTPIRTGAIVIADGHGNSPGARAALLPFGETTMIRQILNVLEHAMVKPIILITGEDFELLEKQISKFPVIRLYNPNYQKDKMLDSVLIGMKYAEGLCDRVLILPAKYPMLLSDTIERMISCGHDNVVPVFGGRRGHPVMLSSKLFTMLYMYKGNEGLRGALREPQISGQIYELPVEDDGIIFPVESKEDRDEIPDPAKPLRVYPEVQLSLKKESVFWNYETSVFLELIEHNGSMRTACIQMHMSYSKGWNIIKEAERQLGYELLNTRSGGADGGASKLTEKGKHLLERYRRIQEKLQFMAKQLFEEKS</sequence>
<dbReference type="EMBL" id="CP063304">
    <property type="protein sequence ID" value="QOV20443.1"/>
    <property type="molecule type" value="Genomic_DNA"/>
</dbReference>
<dbReference type="AlphaFoldDB" id="A0A7M2RJE9"/>
<accession>A0A7M2RJE9</accession>
<evidence type="ECO:0000313" key="3">
    <source>
        <dbReference type="Proteomes" id="UP000593601"/>
    </source>
</evidence>
<name>A0A7M2RJE9_9FIRM</name>